<dbReference type="RefSeq" id="WP_154320532.1">
    <property type="nucleotide sequence ID" value="NZ_CP046045.1"/>
</dbReference>
<reference evidence="2" key="1">
    <citation type="submission" date="2019-11" db="EMBL/GenBank/DDBJ databases">
        <title>Escherichia coli 1916D6.</title>
        <authorList>
            <person name="Yao H."/>
            <person name="Du X."/>
            <person name="Yu R."/>
            <person name="Li A."/>
        </authorList>
    </citation>
    <scope>NUCLEOTIDE SEQUENCE [LARGE SCALE GENOMIC DNA]</scope>
    <source>
        <strain evidence="2">19110F47</strain>
    </source>
</reference>
<protein>
    <submittedName>
        <fullName evidence="1">Uncharacterized protein</fullName>
    </submittedName>
</protein>
<organism evidence="1 2">
    <name type="scientific">Acinetobacter towneri</name>
    <dbReference type="NCBI Taxonomy" id="202956"/>
    <lineage>
        <taxon>Bacteria</taxon>
        <taxon>Pseudomonadati</taxon>
        <taxon>Pseudomonadota</taxon>
        <taxon>Gammaproteobacteria</taxon>
        <taxon>Moraxellales</taxon>
        <taxon>Moraxellaceae</taxon>
        <taxon>Acinetobacter</taxon>
    </lineage>
</organism>
<proteinExistence type="predicted"/>
<dbReference type="Proteomes" id="UP000405075">
    <property type="component" value="Chromosome"/>
</dbReference>
<name>A0AAP9GU13_9GAMM</name>
<gene>
    <name evidence="1" type="ORF">GJD93_05960</name>
</gene>
<evidence type="ECO:0000313" key="1">
    <source>
        <dbReference type="EMBL" id="QGM27247.1"/>
    </source>
</evidence>
<accession>A0AAP9GU13</accession>
<dbReference type="AlphaFoldDB" id="A0AAP9GU13"/>
<sequence>MSIYQKQIESERLNNEVEAWLAKNQITELPMGFSNFPDGRLPVAKGNYADKKLTESESLDRIELVNQRVRELQARKEERWRQQEQARAEARVQRELAKKERMKEQILVLSNFFKNAIYGDLQTLCDLAMVSQKTIYNAKTGSTLIGKERWDAIKDVIANFKHGERNALAASKKLKAPTKGRKAIKKEPSVETLRRSEVMSLAKQAIARGERIFTAPCAKHGYTSYRIYGGVSRCLECKLRLNREYLNPKLDQVQLDRRERAIFNNERMEQALASGTNLFEGLCRVHGYTEFRARRAVSRNKNEFRCMACSKASQKKFNQKRGVAA</sequence>
<evidence type="ECO:0000313" key="2">
    <source>
        <dbReference type="Proteomes" id="UP000405075"/>
    </source>
</evidence>
<dbReference type="EMBL" id="CP046045">
    <property type="protein sequence ID" value="QGM27247.1"/>
    <property type="molecule type" value="Genomic_DNA"/>
</dbReference>